<dbReference type="GO" id="GO:0006018">
    <property type="term" value="P:2-deoxyribose 1-phosphate catabolic process"/>
    <property type="evidence" value="ECO:0007669"/>
    <property type="project" value="UniProtKB-UniRule"/>
</dbReference>
<comment type="pathway">
    <text evidence="6">Carbohydrate degradation; 2-deoxy-D-ribose 1-phosphate degradation; D-glyceraldehyde 3-phosphate and acetaldehyde from 2-deoxy-alpha-D-ribose 1-phosphate: step 2/2.</text>
</comment>
<dbReference type="InterPro" id="IPR013785">
    <property type="entry name" value="Aldolase_TIM"/>
</dbReference>
<dbReference type="HOGENOM" id="CLU_053595_0_2_2"/>
<dbReference type="SUPFAM" id="SSF51569">
    <property type="entry name" value="Aldolase"/>
    <property type="match status" value="1"/>
</dbReference>
<accession>I3TF14</accession>
<evidence type="ECO:0000256" key="4">
    <source>
        <dbReference type="ARBA" id="ARBA00023270"/>
    </source>
</evidence>
<dbReference type="SMART" id="SM01133">
    <property type="entry name" value="DeoC"/>
    <property type="match status" value="1"/>
</dbReference>
<evidence type="ECO:0000256" key="6">
    <source>
        <dbReference type="HAMAP-Rule" id="MF_00114"/>
    </source>
</evidence>
<gene>
    <name evidence="6" type="primary">deoC</name>
    <name evidence="7" type="ordered locus">TCELL_0928</name>
</gene>
<reference evidence="7 8" key="1">
    <citation type="journal article" date="2012" name="J. Bacteriol.">
        <title>Complete genome sequence of the hyperthermophilic cellulolytic Crenarchaeon 'Thermogladius cellulolyticus' 1633.</title>
        <authorList>
            <person name="Mardanov A.V."/>
            <person name="Kochetkova T.V."/>
            <person name="Beletsky A.V."/>
            <person name="Bonch-Osmolovskaya E.A."/>
            <person name="Ravin N.V."/>
            <person name="Skryabin K.G."/>
        </authorList>
    </citation>
    <scope>NUCLEOTIDE SEQUENCE [LARGE SCALE GENOMIC DNA]</scope>
    <source>
        <strain evidence="8">DSM 22663 / VKM B-2946 / 1633</strain>
    </source>
</reference>
<name>I3TF14_THEC1</name>
<feature type="active site" description="Schiff-base intermediate with acetaldehyde" evidence="6">
    <location>
        <position position="170"/>
    </location>
</feature>
<dbReference type="PIRSF" id="PIRSF001357">
    <property type="entry name" value="DeoC"/>
    <property type="match status" value="1"/>
</dbReference>
<evidence type="ECO:0000313" key="8">
    <source>
        <dbReference type="Proteomes" id="UP000005270"/>
    </source>
</evidence>
<dbReference type="InterPro" id="IPR011343">
    <property type="entry name" value="DeoC"/>
</dbReference>
<dbReference type="UniPathway" id="UPA00002">
    <property type="reaction ID" value="UER00468"/>
</dbReference>
<evidence type="ECO:0000256" key="3">
    <source>
        <dbReference type="ARBA" id="ARBA00023239"/>
    </source>
</evidence>
<dbReference type="NCBIfam" id="TIGR00126">
    <property type="entry name" value="deoC"/>
    <property type="match status" value="1"/>
</dbReference>
<comment type="catalytic activity">
    <reaction evidence="5 6">
        <text>2-deoxy-D-ribose 5-phosphate = D-glyceraldehyde 3-phosphate + acetaldehyde</text>
        <dbReference type="Rhea" id="RHEA:12821"/>
        <dbReference type="ChEBI" id="CHEBI:15343"/>
        <dbReference type="ChEBI" id="CHEBI:59776"/>
        <dbReference type="ChEBI" id="CHEBI:62877"/>
        <dbReference type="EC" id="4.1.2.4"/>
    </reaction>
</comment>
<dbReference type="Pfam" id="PF01791">
    <property type="entry name" value="DeoC"/>
    <property type="match status" value="1"/>
</dbReference>
<dbReference type="PANTHER" id="PTHR10889:SF1">
    <property type="entry name" value="DEOXYRIBOSE-PHOSPHATE ALDOLASE"/>
    <property type="match status" value="1"/>
</dbReference>
<dbReference type="AlphaFoldDB" id="I3TF14"/>
<keyword evidence="8" id="KW-1185">Reference proteome</keyword>
<evidence type="ECO:0000256" key="5">
    <source>
        <dbReference type="ARBA" id="ARBA00048791"/>
    </source>
</evidence>
<organism evidence="7 8">
    <name type="scientific">Thermogladius calderae (strain DSM 22663 / VKM B-2946 / 1633)</name>
    <dbReference type="NCBI Taxonomy" id="1184251"/>
    <lineage>
        <taxon>Archaea</taxon>
        <taxon>Thermoproteota</taxon>
        <taxon>Thermoprotei</taxon>
        <taxon>Desulfurococcales</taxon>
        <taxon>Desulfurococcaceae</taxon>
        <taxon>Thermogladius</taxon>
    </lineage>
</organism>
<protein>
    <recommendedName>
        <fullName evidence="6">Deoxyribose-phosphate aldolase</fullName>
        <shortName evidence="6">DERA</shortName>
        <ecNumber evidence="6">4.1.2.4</ecNumber>
    </recommendedName>
    <alternativeName>
        <fullName evidence="6">2-deoxy-D-ribose 5-phosphate aldolase</fullName>
    </alternativeName>
    <alternativeName>
        <fullName evidence="6">Phosphodeoxyriboaldolase</fullName>
        <shortName evidence="6">Deoxyriboaldolase</shortName>
    </alternativeName>
</protein>
<dbReference type="Proteomes" id="UP000005270">
    <property type="component" value="Chromosome"/>
</dbReference>
<keyword evidence="2 6" id="KW-0963">Cytoplasm</keyword>
<evidence type="ECO:0000256" key="2">
    <source>
        <dbReference type="ARBA" id="ARBA00022490"/>
    </source>
</evidence>
<dbReference type="InterPro" id="IPR002915">
    <property type="entry name" value="DeoC/FbaB/LacD_aldolase"/>
</dbReference>
<dbReference type="FunFam" id="3.20.20.70:FF:000044">
    <property type="entry name" value="Deoxyribose-phosphate aldolase"/>
    <property type="match status" value="1"/>
</dbReference>
<dbReference type="EC" id="4.1.2.4" evidence="6"/>
<dbReference type="InterPro" id="IPR028581">
    <property type="entry name" value="DeoC_typeI"/>
</dbReference>
<dbReference type="CDD" id="cd00959">
    <property type="entry name" value="DeoC"/>
    <property type="match status" value="1"/>
</dbReference>
<comment type="subcellular location">
    <subcellularLocation>
        <location evidence="6">Cytoplasm</location>
    </subcellularLocation>
</comment>
<dbReference type="EMBL" id="CP003531">
    <property type="protein sequence ID" value="AFK51352.1"/>
    <property type="molecule type" value="Genomic_DNA"/>
</dbReference>
<evidence type="ECO:0000313" key="7">
    <source>
        <dbReference type="EMBL" id="AFK51352.1"/>
    </source>
</evidence>
<proteinExistence type="inferred from homology"/>
<dbReference type="InParanoid" id="I3TF14"/>
<feature type="active site" description="Proton donor/acceptor" evidence="6">
    <location>
        <position position="105"/>
    </location>
</feature>
<keyword evidence="4 6" id="KW-0704">Schiff base</keyword>
<dbReference type="GO" id="GO:0016052">
    <property type="term" value="P:carbohydrate catabolic process"/>
    <property type="evidence" value="ECO:0007669"/>
    <property type="project" value="TreeGrafter"/>
</dbReference>
<dbReference type="GO" id="GO:0009264">
    <property type="term" value="P:deoxyribonucleotide catabolic process"/>
    <property type="evidence" value="ECO:0007669"/>
    <property type="project" value="UniProtKB-UniRule"/>
</dbReference>
<dbReference type="HAMAP" id="MF_00114">
    <property type="entry name" value="DeoC_type1"/>
    <property type="match status" value="1"/>
</dbReference>
<feature type="active site" description="Proton donor/acceptor" evidence="6">
    <location>
        <position position="199"/>
    </location>
</feature>
<dbReference type="GO" id="GO:0005737">
    <property type="term" value="C:cytoplasm"/>
    <property type="evidence" value="ECO:0007669"/>
    <property type="project" value="UniProtKB-SubCell"/>
</dbReference>
<dbReference type="eggNOG" id="arCOG04320">
    <property type="taxonomic scope" value="Archaea"/>
</dbReference>
<evidence type="ECO:0000256" key="1">
    <source>
        <dbReference type="ARBA" id="ARBA00010936"/>
    </source>
</evidence>
<dbReference type="STRING" id="1184251.TCELL_0928"/>
<comment type="similarity">
    <text evidence="1 6">Belongs to the DeoC/FbaB aldolase family. DeoC type 1 subfamily.</text>
</comment>
<sequence>MGGSLGRILELLGKMSDRELASMIDHTLLKPQSDYKQLEKYVNDYKKYGFKALVVPLSLVPKAVELGGTGIRVATVIGFPLGNTSTRVKVAEVVEAAELGAREVDVVMNLNAFKSGDYNYVLNELKRVVGEARDRGVEVVKVIIETGLLTDEEKVKAARLVLESGADYVKTSTGFLGEGATVHDVSLLYRAAEGRIGVKASGGIRHALDALAMIDAGATRIGTSTGDKIIEEFLKMKVG</sequence>
<dbReference type="PANTHER" id="PTHR10889">
    <property type="entry name" value="DEOXYRIBOSE-PHOSPHATE ALDOLASE"/>
    <property type="match status" value="1"/>
</dbReference>
<comment type="function">
    <text evidence="6">Catalyzes a reversible aldol reaction between acetaldehyde and D-glyceraldehyde 3-phosphate to generate 2-deoxy-D-ribose 5-phosphate.</text>
</comment>
<dbReference type="Gene3D" id="3.20.20.70">
    <property type="entry name" value="Aldolase class I"/>
    <property type="match status" value="1"/>
</dbReference>
<keyword evidence="3 6" id="KW-0456">Lyase</keyword>
<dbReference type="KEGG" id="thg:TCELL_0928"/>
<dbReference type="GO" id="GO:0004139">
    <property type="term" value="F:deoxyribose-phosphate aldolase activity"/>
    <property type="evidence" value="ECO:0007669"/>
    <property type="project" value="UniProtKB-UniRule"/>
</dbReference>